<reference evidence="2" key="1">
    <citation type="submission" date="2021-03" db="EMBL/GenBank/DDBJ databases">
        <authorList>
            <person name="Tran Van P."/>
        </authorList>
    </citation>
    <scope>NUCLEOTIDE SEQUENCE</scope>
</reference>
<keyword evidence="1" id="KW-0812">Transmembrane</keyword>
<evidence type="ECO:0000313" key="2">
    <source>
        <dbReference type="EMBL" id="CAG2062695.1"/>
    </source>
</evidence>
<evidence type="ECO:0000256" key="1">
    <source>
        <dbReference type="SAM" id="Phobius"/>
    </source>
</evidence>
<evidence type="ECO:0000313" key="3">
    <source>
        <dbReference type="Proteomes" id="UP001153148"/>
    </source>
</evidence>
<accession>A0ABN7P7J6</accession>
<proteinExistence type="predicted"/>
<dbReference type="Proteomes" id="UP001153148">
    <property type="component" value="Unassembled WGS sequence"/>
</dbReference>
<name>A0ABN7P7J6_TIMPD</name>
<protein>
    <submittedName>
        <fullName evidence="2">Uncharacterized protein</fullName>
    </submittedName>
</protein>
<feature type="non-terminal residue" evidence="2">
    <location>
        <position position="1"/>
    </location>
</feature>
<keyword evidence="3" id="KW-1185">Reference proteome</keyword>
<keyword evidence="1" id="KW-0472">Membrane</keyword>
<comment type="caution">
    <text evidence="2">The sequence shown here is derived from an EMBL/GenBank/DDBJ whole genome shotgun (WGS) entry which is preliminary data.</text>
</comment>
<keyword evidence="1" id="KW-1133">Transmembrane helix</keyword>
<dbReference type="EMBL" id="CAJPIN010021778">
    <property type="protein sequence ID" value="CAG2062695.1"/>
    <property type="molecule type" value="Genomic_DNA"/>
</dbReference>
<gene>
    <name evidence="2" type="ORF">TPAB3V08_LOCUS9645</name>
</gene>
<sequence length="91" mass="9802">ALFLSTLNGSATCHGSSTLTRPCSSTNGKVWTTSIAQLTNTTCPKNGLVVVETLNFSFANLDMDLMSLAGLIIGFRFLAYLALLSKTYRSY</sequence>
<organism evidence="2 3">
    <name type="scientific">Timema podura</name>
    <name type="common">Walking stick</name>
    <dbReference type="NCBI Taxonomy" id="61482"/>
    <lineage>
        <taxon>Eukaryota</taxon>
        <taxon>Metazoa</taxon>
        <taxon>Ecdysozoa</taxon>
        <taxon>Arthropoda</taxon>
        <taxon>Hexapoda</taxon>
        <taxon>Insecta</taxon>
        <taxon>Pterygota</taxon>
        <taxon>Neoptera</taxon>
        <taxon>Polyneoptera</taxon>
        <taxon>Phasmatodea</taxon>
        <taxon>Timematodea</taxon>
        <taxon>Timematoidea</taxon>
        <taxon>Timematidae</taxon>
        <taxon>Timema</taxon>
    </lineage>
</organism>
<feature type="transmembrane region" description="Helical" evidence="1">
    <location>
        <begin position="65"/>
        <end position="84"/>
    </location>
</feature>